<reference evidence="4 5" key="1">
    <citation type="submission" date="2020-04" db="EMBL/GenBank/DDBJ databases">
        <title>Complete genome of a Psychrophilic, Marine, Gas Vacuolate Bacterium Polaromonas vacuolata KCTC 22033T.</title>
        <authorList>
            <person name="Hwang K."/>
            <person name="Kim K.M."/>
        </authorList>
    </citation>
    <scope>NUCLEOTIDE SEQUENCE [LARGE SCALE GENOMIC DNA]</scope>
    <source>
        <strain evidence="4 5">KCTC 22033</strain>
    </source>
</reference>
<feature type="domain" description="Galactosyltransferase C-terminal" evidence="3">
    <location>
        <begin position="175"/>
        <end position="219"/>
    </location>
</feature>
<dbReference type="EMBL" id="CP051461">
    <property type="protein sequence ID" value="QJC56546.1"/>
    <property type="molecule type" value="Genomic_DNA"/>
</dbReference>
<dbReference type="SUPFAM" id="SSF53448">
    <property type="entry name" value="Nucleotide-diphospho-sugar transferases"/>
    <property type="match status" value="1"/>
</dbReference>
<dbReference type="InterPro" id="IPR001173">
    <property type="entry name" value="Glyco_trans_2-like"/>
</dbReference>
<dbReference type="RefSeq" id="WP_168922236.1">
    <property type="nucleotide sequence ID" value="NZ_CP051461.1"/>
</dbReference>
<proteinExistence type="predicted"/>
<dbReference type="PANTHER" id="PTHR43685">
    <property type="entry name" value="GLYCOSYLTRANSFERASE"/>
    <property type="match status" value="1"/>
</dbReference>
<evidence type="ECO:0000256" key="1">
    <source>
        <dbReference type="ARBA" id="ARBA00022679"/>
    </source>
</evidence>
<evidence type="ECO:0000313" key="5">
    <source>
        <dbReference type="Proteomes" id="UP000502041"/>
    </source>
</evidence>
<dbReference type="Pfam" id="PF00535">
    <property type="entry name" value="Glycos_transf_2"/>
    <property type="match status" value="1"/>
</dbReference>
<evidence type="ECO:0000259" key="2">
    <source>
        <dbReference type="Pfam" id="PF00535"/>
    </source>
</evidence>
<sequence>MTISFIVLTYNRVDALLAVLTSLADQCGAGHEVLIADDGSRPEQVDMLKKNCPVFNCPVRHIWHPDIGFTAAAARNLAISQATGDYLIFLDGDCVPNHHFVQSHQRLAESGMFVNGSRVLLSERLTNKVLAEKIVLPHQRLWFWIKARISGDANKLLHFLGWPSSLFRVKQGFIWRGIRSCNMGVWRADMLAANGFDESFTGWGHEDADLVLRLSHLGICRKDGFFATEVYHLWHSENARDHESSNHKVVSQRMQTDLVMATKGLAQISVAESVRISVLQ</sequence>
<dbReference type="Proteomes" id="UP000502041">
    <property type="component" value="Chromosome"/>
</dbReference>
<dbReference type="Gene3D" id="3.90.550.10">
    <property type="entry name" value="Spore Coat Polysaccharide Biosynthesis Protein SpsA, Chain A"/>
    <property type="match status" value="1"/>
</dbReference>
<dbReference type="InterPro" id="IPR027791">
    <property type="entry name" value="Galactosyl_T_C"/>
</dbReference>
<dbReference type="AlphaFoldDB" id="A0A6H2HAP5"/>
<dbReference type="InterPro" id="IPR050834">
    <property type="entry name" value="Glycosyltransf_2"/>
</dbReference>
<evidence type="ECO:0000259" key="3">
    <source>
        <dbReference type="Pfam" id="PF02709"/>
    </source>
</evidence>
<dbReference type="Pfam" id="PF02709">
    <property type="entry name" value="Glyco_transf_7C"/>
    <property type="match status" value="1"/>
</dbReference>
<keyword evidence="1" id="KW-0808">Transferase</keyword>
<evidence type="ECO:0000313" key="4">
    <source>
        <dbReference type="EMBL" id="QJC56546.1"/>
    </source>
</evidence>
<dbReference type="GO" id="GO:0016740">
    <property type="term" value="F:transferase activity"/>
    <property type="evidence" value="ECO:0007669"/>
    <property type="project" value="UniProtKB-KW"/>
</dbReference>
<organism evidence="4 5">
    <name type="scientific">Polaromonas vacuolata</name>
    <dbReference type="NCBI Taxonomy" id="37448"/>
    <lineage>
        <taxon>Bacteria</taxon>
        <taxon>Pseudomonadati</taxon>
        <taxon>Pseudomonadota</taxon>
        <taxon>Betaproteobacteria</taxon>
        <taxon>Burkholderiales</taxon>
        <taxon>Comamonadaceae</taxon>
        <taxon>Polaromonas</taxon>
    </lineage>
</organism>
<dbReference type="InterPro" id="IPR029044">
    <property type="entry name" value="Nucleotide-diphossugar_trans"/>
</dbReference>
<keyword evidence="5" id="KW-1185">Reference proteome</keyword>
<name>A0A6H2HAP5_9BURK</name>
<dbReference type="PANTHER" id="PTHR43685:SF3">
    <property type="entry name" value="SLR2126 PROTEIN"/>
    <property type="match status" value="1"/>
</dbReference>
<dbReference type="CDD" id="cd06420">
    <property type="entry name" value="GT2_Chondriotin_Pol_N"/>
    <property type="match status" value="1"/>
</dbReference>
<accession>A0A6H2HAP5</accession>
<feature type="domain" description="Glycosyltransferase 2-like" evidence="2">
    <location>
        <begin position="4"/>
        <end position="144"/>
    </location>
</feature>
<protein>
    <submittedName>
        <fullName evidence="4">Chondroitin synthase</fullName>
    </submittedName>
</protein>
<dbReference type="KEGG" id="pvac:HC248_01854"/>
<gene>
    <name evidence="4" type="primary">kfoC_2</name>
    <name evidence="4" type="ORF">HC248_01854</name>
</gene>